<feature type="compositionally biased region" description="Polar residues" evidence="1">
    <location>
        <begin position="1"/>
        <end position="11"/>
    </location>
</feature>
<gene>
    <name evidence="2" type="ORF">PROSTU_02404</name>
</gene>
<reference evidence="2 3" key="3">
    <citation type="submission" date="2008-05" db="EMBL/GenBank/DDBJ databases">
        <authorList>
            <person name="Fulton L."/>
            <person name="Clifton S."/>
            <person name="Fulton B."/>
            <person name="Xu J."/>
            <person name="Minx P."/>
            <person name="Pepin K.H."/>
            <person name="Johnson M."/>
            <person name="Thiruvilangam P."/>
            <person name="Bhonagiri V."/>
            <person name="Nash W.E."/>
            <person name="Mardis E.R."/>
            <person name="Wilson R.K."/>
        </authorList>
    </citation>
    <scope>NUCLEOTIDE SEQUENCE [LARGE SCALE GENOMIC DNA]</scope>
    <source>
        <strain evidence="2 3">ATCC 25827</strain>
    </source>
</reference>
<dbReference type="AlphaFoldDB" id="A0AA86YS40"/>
<evidence type="ECO:0000313" key="3">
    <source>
        <dbReference type="Proteomes" id="UP000004506"/>
    </source>
</evidence>
<dbReference type="Proteomes" id="UP000004506">
    <property type="component" value="Unassembled WGS sequence"/>
</dbReference>
<organism evidence="2 3">
    <name type="scientific">Providencia stuartii ATCC 25827</name>
    <dbReference type="NCBI Taxonomy" id="471874"/>
    <lineage>
        <taxon>Bacteria</taxon>
        <taxon>Pseudomonadati</taxon>
        <taxon>Pseudomonadota</taxon>
        <taxon>Gammaproteobacteria</taxon>
        <taxon>Enterobacterales</taxon>
        <taxon>Morganellaceae</taxon>
        <taxon>Providencia</taxon>
    </lineage>
</organism>
<reference evidence="3" key="1">
    <citation type="submission" date="2008-04" db="EMBL/GenBank/DDBJ databases">
        <title>Draft genome sequence of Providencia stuartii (ATCC 25827).</title>
        <authorList>
            <person name="Sudarsanam P."/>
            <person name="Ley R."/>
            <person name="Guruge J."/>
            <person name="Turnbaugh P.J."/>
            <person name="Mahowald M."/>
            <person name="Liep D."/>
            <person name="Gordon J."/>
        </authorList>
    </citation>
    <scope>NUCLEOTIDE SEQUENCE [LARGE SCALE GENOMIC DNA]</scope>
    <source>
        <strain evidence="3">ATCC 25827</strain>
    </source>
</reference>
<proteinExistence type="predicted"/>
<accession>A0AA86YS40</accession>
<reference evidence="3" key="2">
    <citation type="submission" date="2008-04" db="EMBL/GenBank/DDBJ databases">
        <title>Draft genome sequence of Providencia stuartii(ATCC 25827).</title>
        <authorList>
            <person name="Sudarsanam P."/>
            <person name="Ley R."/>
            <person name="Guruge J."/>
            <person name="Turnbaugh P.J."/>
            <person name="Mahowald M."/>
            <person name="Liep D."/>
            <person name="Gordon J."/>
        </authorList>
    </citation>
    <scope>NUCLEOTIDE SEQUENCE [LARGE SCALE GENOMIC DNA]</scope>
    <source>
        <strain evidence="3">ATCC 25827</strain>
    </source>
</reference>
<evidence type="ECO:0000313" key="2">
    <source>
        <dbReference type="EMBL" id="EDU59216.1"/>
    </source>
</evidence>
<sequence length="41" mass="4544">MVTQAVSNKQESGNKRQKRFAVEGAKQDQVVNSCIATLKNH</sequence>
<evidence type="ECO:0000256" key="1">
    <source>
        <dbReference type="SAM" id="MobiDB-lite"/>
    </source>
</evidence>
<feature type="region of interest" description="Disordered" evidence="1">
    <location>
        <begin position="1"/>
        <end position="21"/>
    </location>
</feature>
<name>A0AA86YS40_PROST</name>
<dbReference type="EMBL" id="ABJD02000101">
    <property type="protein sequence ID" value="EDU59216.1"/>
    <property type="molecule type" value="Genomic_DNA"/>
</dbReference>
<comment type="caution">
    <text evidence="2">The sequence shown here is derived from an EMBL/GenBank/DDBJ whole genome shotgun (WGS) entry which is preliminary data.</text>
</comment>
<protein>
    <submittedName>
        <fullName evidence="2">Uncharacterized protein</fullName>
    </submittedName>
</protein>